<dbReference type="EMBL" id="JBJUIK010000008">
    <property type="protein sequence ID" value="KAL3519690.1"/>
    <property type="molecule type" value="Genomic_DNA"/>
</dbReference>
<evidence type="ECO:0000313" key="2">
    <source>
        <dbReference type="EMBL" id="KAL3519690.1"/>
    </source>
</evidence>
<dbReference type="Pfam" id="PF13676">
    <property type="entry name" value="TIR_2"/>
    <property type="match status" value="1"/>
</dbReference>
<keyword evidence="3" id="KW-1185">Reference proteome</keyword>
<evidence type="ECO:0000313" key="3">
    <source>
        <dbReference type="Proteomes" id="UP001630127"/>
    </source>
</evidence>
<dbReference type="InterPro" id="IPR035897">
    <property type="entry name" value="Toll_tir_struct_dom_sf"/>
</dbReference>
<dbReference type="SMART" id="SM00255">
    <property type="entry name" value="TIR"/>
    <property type="match status" value="1"/>
</dbReference>
<proteinExistence type="predicted"/>
<evidence type="ECO:0000259" key="1">
    <source>
        <dbReference type="PROSITE" id="PS50104"/>
    </source>
</evidence>
<sequence length="166" mass="19268">MDTRRNVALLIYDHLKFLNLEPFLDCKNLNPGDKLIENLDKAVLQSKVGIAVFSPNYCESYYCRRELSLMIESKKRVIPIYCDITPHDLEFKDWRSYSPNEHEMFNRALEEAKDRVGITFDTSTGIWSDFLAKVSGAVKSNLFEVVEEENNLEKEFKLLKGNVQLP</sequence>
<dbReference type="Proteomes" id="UP001630127">
    <property type="component" value="Unassembled WGS sequence"/>
</dbReference>
<gene>
    <name evidence="2" type="ORF">ACH5RR_017839</name>
</gene>
<accession>A0ABD2ZND3</accession>
<dbReference type="SUPFAM" id="SSF52200">
    <property type="entry name" value="Toll/Interleukin receptor TIR domain"/>
    <property type="match status" value="1"/>
</dbReference>
<dbReference type="InterPro" id="IPR000157">
    <property type="entry name" value="TIR_dom"/>
</dbReference>
<protein>
    <recommendedName>
        <fullName evidence="1">TIR domain-containing protein</fullName>
    </recommendedName>
</protein>
<dbReference type="PANTHER" id="PTHR31008">
    <property type="entry name" value="COP1-INTERACTING PROTEIN-RELATED"/>
    <property type="match status" value="1"/>
</dbReference>
<dbReference type="PANTHER" id="PTHR31008:SF42">
    <property type="entry name" value="TMV RESISTANCE PROTEIN N-LIKE"/>
    <property type="match status" value="1"/>
</dbReference>
<dbReference type="AlphaFoldDB" id="A0ABD2ZND3"/>
<name>A0ABD2ZND3_9GENT</name>
<dbReference type="Gene3D" id="3.40.50.10140">
    <property type="entry name" value="Toll/interleukin-1 receptor homology (TIR) domain"/>
    <property type="match status" value="1"/>
</dbReference>
<comment type="caution">
    <text evidence="2">The sequence shown here is derived from an EMBL/GenBank/DDBJ whole genome shotgun (WGS) entry which is preliminary data.</text>
</comment>
<reference evidence="2 3" key="1">
    <citation type="submission" date="2024-11" db="EMBL/GenBank/DDBJ databases">
        <title>A near-complete genome assembly of Cinchona calisaya.</title>
        <authorList>
            <person name="Lian D.C."/>
            <person name="Zhao X.W."/>
            <person name="Wei L."/>
        </authorList>
    </citation>
    <scope>NUCLEOTIDE SEQUENCE [LARGE SCALE GENOMIC DNA]</scope>
    <source>
        <tissue evidence="2">Nenye</tissue>
    </source>
</reference>
<organism evidence="2 3">
    <name type="scientific">Cinchona calisaya</name>
    <dbReference type="NCBI Taxonomy" id="153742"/>
    <lineage>
        <taxon>Eukaryota</taxon>
        <taxon>Viridiplantae</taxon>
        <taxon>Streptophyta</taxon>
        <taxon>Embryophyta</taxon>
        <taxon>Tracheophyta</taxon>
        <taxon>Spermatophyta</taxon>
        <taxon>Magnoliopsida</taxon>
        <taxon>eudicotyledons</taxon>
        <taxon>Gunneridae</taxon>
        <taxon>Pentapetalae</taxon>
        <taxon>asterids</taxon>
        <taxon>lamiids</taxon>
        <taxon>Gentianales</taxon>
        <taxon>Rubiaceae</taxon>
        <taxon>Cinchonoideae</taxon>
        <taxon>Cinchoneae</taxon>
        <taxon>Cinchona</taxon>
    </lineage>
</organism>
<feature type="domain" description="TIR" evidence="1">
    <location>
        <begin position="1"/>
        <end position="138"/>
    </location>
</feature>
<dbReference type="PROSITE" id="PS50104">
    <property type="entry name" value="TIR"/>
    <property type="match status" value="1"/>
</dbReference>